<feature type="region of interest" description="Disordered" evidence="1">
    <location>
        <begin position="430"/>
        <end position="500"/>
    </location>
</feature>
<dbReference type="AlphaFoldDB" id="A0AAE0JUE2"/>
<dbReference type="CDD" id="cd22265">
    <property type="entry name" value="UDM1_RNF168"/>
    <property type="match status" value="1"/>
</dbReference>
<gene>
    <name evidence="2" type="ORF">B0T24DRAFT_112663</name>
</gene>
<name>A0AAE0JUE2_9PEZI</name>
<feature type="compositionally biased region" description="Basic and acidic residues" evidence="1">
    <location>
        <begin position="13"/>
        <end position="47"/>
    </location>
</feature>
<dbReference type="EMBL" id="JAULSN010000011">
    <property type="protein sequence ID" value="KAK3361655.1"/>
    <property type="molecule type" value="Genomic_DNA"/>
</dbReference>
<dbReference type="PANTHER" id="PTHR37171:SF1">
    <property type="entry name" value="SERINE_THREONINE-PROTEIN KINASE YRZF-RELATED"/>
    <property type="match status" value="1"/>
</dbReference>
<accession>A0AAE0JUE2</accession>
<dbReference type="Gene3D" id="1.10.510.10">
    <property type="entry name" value="Transferase(Phosphotransferase) domain 1"/>
    <property type="match status" value="1"/>
</dbReference>
<evidence type="ECO:0000256" key="1">
    <source>
        <dbReference type="SAM" id="MobiDB-lite"/>
    </source>
</evidence>
<evidence type="ECO:0000313" key="3">
    <source>
        <dbReference type="Proteomes" id="UP001287356"/>
    </source>
</evidence>
<feature type="region of interest" description="Disordered" evidence="1">
    <location>
        <begin position="755"/>
        <end position="774"/>
    </location>
</feature>
<reference evidence="2" key="2">
    <citation type="submission" date="2023-06" db="EMBL/GenBank/DDBJ databases">
        <authorList>
            <consortium name="Lawrence Berkeley National Laboratory"/>
            <person name="Haridas S."/>
            <person name="Hensen N."/>
            <person name="Bonometti L."/>
            <person name="Westerberg I."/>
            <person name="Brannstrom I.O."/>
            <person name="Guillou S."/>
            <person name="Cros-Aarteil S."/>
            <person name="Calhoun S."/>
            <person name="Kuo A."/>
            <person name="Mondo S."/>
            <person name="Pangilinan J."/>
            <person name="Riley R."/>
            <person name="Labutti K."/>
            <person name="Andreopoulos B."/>
            <person name="Lipzen A."/>
            <person name="Chen C."/>
            <person name="Yanf M."/>
            <person name="Daum C."/>
            <person name="Ng V."/>
            <person name="Clum A."/>
            <person name="Steindorff A."/>
            <person name="Ohm R."/>
            <person name="Martin F."/>
            <person name="Silar P."/>
            <person name="Natvig D."/>
            <person name="Lalanne C."/>
            <person name="Gautier V."/>
            <person name="Ament-Velasquez S.L."/>
            <person name="Kruys A."/>
            <person name="Hutchinson M.I."/>
            <person name="Powell A.J."/>
            <person name="Barry K."/>
            <person name="Miller A.N."/>
            <person name="Grigoriev I.V."/>
            <person name="Debuchy R."/>
            <person name="Gladieux P."/>
            <person name="Thoren M.H."/>
            <person name="Johannesson H."/>
        </authorList>
    </citation>
    <scope>NUCLEOTIDE SEQUENCE</scope>
    <source>
        <strain evidence="2">CBS 958.72</strain>
    </source>
</reference>
<feature type="compositionally biased region" description="Low complexity" evidence="1">
    <location>
        <begin position="457"/>
        <end position="487"/>
    </location>
</feature>
<feature type="region of interest" description="Disordered" evidence="1">
    <location>
        <begin position="703"/>
        <end position="727"/>
    </location>
</feature>
<reference evidence="2" key="1">
    <citation type="journal article" date="2023" name="Mol. Phylogenet. Evol.">
        <title>Genome-scale phylogeny and comparative genomics of the fungal order Sordariales.</title>
        <authorList>
            <person name="Hensen N."/>
            <person name="Bonometti L."/>
            <person name="Westerberg I."/>
            <person name="Brannstrom I.O."/>
            <person name="Guillou S."/>
            <person name="Cros-Aarteil S."/>
            <person name="Calhoun S."/>
            <person name="Haridas S."/>
            <person name="Kuo A."/>
            <person name="Mondo S."/>
            <person name="Pangilinan J."/>
            <person name="Riley R."/>
            <person name="LaButti K."/>
            <person name="Andreopoulos B."/>
            <person name="Lipzen A."/>
            <person name="Chen C."/>
            <person name="Yan M."/>
            <person name="Daum C."/>
            <person name="Ng V."/>
            <person name="Clum A."/>
            <person name="Steindorff A."/>
            <person name="Ohm R.A."/>
            <person name="Martin F."/>
            <person name="Silar P."/>
            <person name="Natvig D.O."/>
            <person name="Lalanne C."/>
            <person name="Gautier V."/>
            <person name="Ament-Velasquez S.L."/>
            <person name="Kruys A."/>
            <person name="Hutchinson M.I."/>
            <person name="Powell A.J."/>
            <person name="Barry K."/>
            <person name="Miller A.N."/>
            <person name="Grigoriev I.V."/>
            <person name="Debuchy R."/>
            <person name="Gladieux P."/>
            <person name="Hiltunen Thoren M."/>
            <person name="Johannesson H."/>
        </authorList>
    </citation>
    <scope>NUCLEOTIDE SEQUENCE</scope>
    <source>
        <strain evidence="2">CBS 958.72</strain>
    </source>
</reference>
<sequence length="774" mass="85580">MATELERLRKALAEAEDRASEQQRLREEAESRVVDEQRRREQAEEVAKSSQPLTLEPYLDACHSLSLAIDVVTDRSLTTQGDTTNPVGRIYPRRIVPWDDFPVVQEEIWNMLSEPSFTSRPAFPSQHQVDYVRSLISPISSEHGLRYFERDTVENAVQKLIGAVYENPLLRDRLGLRGAVTFESHTNLGATDDNLSEPLEHMSLIGGSAGDTAPAPAAAVRKPRRTARGKGHRADQFCIYRTSDGANVPTTAIEYKAPHKLSQDEVVTGLASEIQPARDVINKEGEGFVFASKALTAAVVTQLFSYMIGKGIQYGYVSTGQTFIFLYIPKDPTKVFYNVCVPNLDVLDDDENRLHRTAVAQVFAFIVQAIRTQPPPQSWHDAAESLDTWDVEFEDVLSKIPATVRKDTKRASPYIPQRWRGFTRSPIRTRLRCQQTSIEPSPQDDDEDEDAPPSPTPNRSTRSGRRPTASSTGSGRGTATSSASSATGRGGRGGRRQGIQDRPYCTHQCLLGLARGTPMDQSCPNAPCHGPSHIGLANFLHLLRVQLANDRGPDADSVPLYVTGAVGSLFKVRLSAHGYTLVAKGVKSANLGRLQHEEKVYNQLSTIQGRRVPVCLGLIDLKLPYYCDGGVFEHFLLLSWAGQPLSRCINQVDKAVAVDAITRAYTELHRLGVHHRDAETRNILCDQSLMIIDFERAEIRSRQPLGPISPNSQNREGEWGTPQKQGQNPFAEELQSVVESISRCFGVVATPNGMGVSTSRSSAHGIWETYPQAR</sequence>
<comment type="caution">
    <text evidence="2">The sequence shown here is derived from an EMBL/GenBank/DDBJ whole genome shotgun (WGS) entry which is preliminary data.</text>
</comment>
<protein>
    <recommendedName>
        <fullName evidence="4">Protein kinase domain-containing protein</fullName>
    </recommendedName>
</protein>
<dbReference type="Proteomes" id="UP001287356">
    <property type="component" value="Unassembled WGS sequence"/>
</dbReference>
<organism evidence="2 3">
    <name type="scientific">Lasiosphaeria ovina</name>
    <dbReference type="NCBI Taxonomy" id="92902"/>
    <lineage>
        <taxon>Eukaryota</taxon>
        <taxon>Fungi</taxon>
        <taxon>Dikarya</taxon>
        <taxon>Ascomycota</taxon>
        <taxon>Pezizomycotina</taxon>
        <taxon>Sordariomycetes</taxon>
        <taxon>Sordariomycetidae</taxon>
        <taxon>Sordariales</taxon>
        <taxon>Lasiosphaeriaceae</taxon>
        <taxon>Lasiosphaeria</taxon>
    </lineage>
</organism>
<feature type="region of interest" description="Disordered" evidence="1">
    <location>
        <begin position="13"/>
        <end position="51"/>
    </location>
</feature>
<dbReference type="SUPFAM" id="SSF56112">
    <property type="entry name" value="Protein kinase-like (PK-like)"/>
    <property type="match status" value="1"/>
</dbReference>
<evidence type="ECO:0000313" key="2">
    <source>
        <dbReference type="EMBL" id="KAK3361655.1"/>
    </source>
</evidence>
<dbReference type="PANTHER" id="PTHR37171">
    <property type="entry name" value="SERINE/THREONINE-PROTEIN KINASE YRZF-RELATED"/>
    <property type="match status" value="1"/>
</dbReference>
<keyword evidence="3" id="KW-1185">Reference proteome</keyword>
<proteinExistence type="predicted"/>
<evidence type="ECO:0008006" key="4">
    <source>
        <dbReference type="Google" id="ProtNLM"/>
    </source>
</evidence>
<dbReference type="Pfam" id="PF06293">
    <property type="entry name" value="Kdo"/>
    <property type="match status" value="1"/>
</dbReference>
<dbReference type="InterPro" id="IPR011009">
    <property type="entry name" value="Kinase-like_dom_sf"/>
</dbReference>
<dbReference type="InterPro" id="IPR052396">
    <property type="entry name" value="Meiotic_Drive_Suppr_Kinase"/>
</dbReference>
<feature type="compositionally biased region" description="Acidic residues" evidence="1">
    <location>
        <begin position="442"/>
        <end position="451"/>
    </location>
</feature>